<protein>
    <submittedName>
        <fullName evidence="2">Uncharacterized protein</fullName>
    </submittedName>
</protein>
<sequence>MPNSRLVYREMNDVRAIGIVIRAVSIANRLDTAERTAQLVGQQQGMVEQVDGAECAFVVFAMVMLLLHAV</sequence>
<evidence type="ECO:0000313" key="2">
    <source>
        <dbReference type="WBParaSite" id="Minc3s00061g03135"/>
    </source>
</evidence>
<dbReference type="Proteomes" id="UP000887563">
    <property type="component" value="Unplaced"/>
</dbReference>
<name>A0A914KNR9_MELIC</name>
<evidence type="ECO:0000313" key="1">
    <source>
        <dbReference type="Proteomes" id="UP000887563"/>
    </source>
</evidence>
<reference evidence="2" key="1">
    <citation type="submission" date="2022-11" db="UniProtKB">
        <authorList>
            <consortium name="WormBaseParasite"/>
        </authorList>
    </citation>
    <scope>IDENTIFICATION</scope>
</reference>
<dbReference type="WBParaSite" id="Minc3s00061g03135">
    <property type="protein sequence ID" value="Minc3s00061g03135"/>
    <property type="gene ID" value="Minc3s00061g03135"/>
</dbReference>
<accession>A0A914KNR9</accession>
<organism evidence="1 2">
    <name type="scientific">Meloidogyne incognita</name>
    <name type="common">Southern root-knot nematode worm</name>
    <name type="synonym">Oxyuris incognita</name>
    <dbReference type="NCBI Taxonomy" id="6306"/>
    <lineage>
        <taxon>Eukaryota</taxon>
        <taxon>Metazoa</taxon>
        <taxon>Ecdysozoa</taxon>
        <taxon>Nematoda</taxon>
        <taxon>Chromadorea</taxon>
        <taxon>Rhabditida</taxon>
        <taxon>Tylenchina</taxon>
        <taxon>Tylenchomorpha</taxon>
        <taxon>Tylenchoidea</taxon>
        <taxon>Meloidogynidae</taxon>
        <taxon>Meloidogyninae</taxon>
        <taxon>Meloidogyne</taxon>
        <taxon>Meloidogyne incognita group</taxon>
    </lineage>
</organism>
<dbReference type="AlphaFoldDB" id="A0A914KNR9"/>
<keyword evidence="1" id="KW-1185">Reference proteome</keyword>
<proteinExistence type="predicted"/>